<comment type="similarity">
    <text evidence="5 7">Belongs to the DEAD box helicase family.</text>
</comment>
<reference evidence="12 13" key="1">
    <citation type="submission" date="2023-11" db="EMBL/GenBank/DDBJ databases">
        <title>Coraliomargarita sp. nov., isolated from marine algae.</title>
        <authorList>
            <person name="Lee J.K."/>
            <person name="Baek J.H."/>
            <person name="Kim J.M."/>
            <person name="Choi D.G."/>
            <person name="Jeon C.O."/>
        </authorList>
    </citation>
    <scope>NUCLEOTIDE SEQUENCE [LARGE SCALE GENOMIC DNA]</scope>
    <source>
        <strain evidence="12 13">J2-16</strain>
    </source>
</reference>
<dbReference type="InterPro" id="IPR000629">
    <property type="entry name" value="RNA-helicase_DEAD-box_CS"/>
</dbReference>
<dbReference type="CDD" id="cd00268">
    <property type="entry name" value="DEADc"/>
    <property type="match status" value="1"/>
</dbReference>
<evidence type="ECO:0000256" key="3">
    <source>
        <dbReference type="ARBA" id="ARBA00022806"/>
    </source>
</evidence>
<dbReference type="InterPro" id="IPR001650">
    <property type="entry name" value="Helicase_C-like"/>
</dbReference>
<keyword evidence="2 7" id="KW-0378">Hydrolase</keyword>
<feature type="region of interest" description="Disordered" evidence="8">
    <location>
        <begin position="387"/>
        <end position="476"/>
    </location>
</feature>
<dbReference type="Gene3D" id="3.40.50.300">
    <property type="entry name" value="P-loop containing nucleotide triphosphate hydrolases"/>
    <property type="match status" value="2"/>
</dbReference>
<feature type="domain" description="Helicase C-terminal" evidence="10">
    <location>
        <begin position="221"/>
        <end position="388"/>
    </location>
</feature>
<dbReference type="Pfam" id="PF00270">
    <property type="entry name" value="DEAD"/>
    <property type="match status" value="1"/>
</dbReference>
<dbReference type="InterPro" id="IPR011545">
    <property type="entry name" value="DEAD/DEAH_box_helicase_dom"/>
</dbReference>
<dbReference type="GO" id="GO:0004386">
    <property type="term" value="F:helicase activity"/>
    <property type="evidence" value="ECO:0007669"/>
    <property type="project" value="UniProtKB-KW"/>
</dbReference>
<dbReference type="SUPFAM" id="SSF52540">
    <property type="entry name" value="P-loop containing nucleoside triphosphate hydrolases"/>
    <property type="match status" value="1"/>
</dbReference>
<name>A0ABZ0RII2_9BACT</name>
<dbReference type="PANTHER" id="PTHR47959">
    <property type="entry name" value="ATP-DEPENDENT RNA HELICASE RHLE-RELATED"/>
    <property type="match status" value="1"/>
</dbReference>
<keyword evidence="1 7" id="KW-0547">Nucleotide-binding</keyword>
<accession>A0ABZ0RII2</accession>
<feature type="domain" description="Helicase ATP-binding" evidence="9">
    <location>
        <begin position="35"/>
        <end position="210"/>
    </location>
</feature>
<keyword evidence="13" id="KW-1185">Reference proteome</keyword>
<evidence type="ECO:0000256" key="2">
    <source>
        <dbReference type="ARBA" id="ARBA00022801"/>
    </source>
</evidence>
<keyword evidence="3 7" id="KW-0347">Helicase</keyword>
<sequence>MSEITFQDLALADPIQRALKAKGYTTPSPIQAKAIPVLLEGHDLLACAQTGTGKTAAFALPVLDGFARNPRKPFRRGVRCLILTPTRELAVQVTESFKTYGEGLGLKIGMVFGGVSEKPQIKALYGGLDVLVATVGRLLDLKQQGHVDISQVDTFILDEADRMLDMGFIRDIRKIAAAIPQQRHTLLFSATMAPEITELANSLLNNPQEIRIAPQGTTAEKIDQHVLFVKKTDKQALLLDLIQEHQHKSANNELSLIFSRTKHGAKNLAKKLCSVGIEADSLHGNKSQNARQKTLDMYKKGEVRVLVATDVAARGIDVKNITLVINFDLPMESDAYVHRIGRTARAGTSGKALSFCSEDEVALLRQVEKLIKRRVPIYQHEYHAAQIEHHHTSGAPAQKPKQGGGGGGRGGNRGPRSGGGGKRGPRSGGGSGGAQRSARPQGGTGGNPKPQSDSRPTGGFQKGAGQRSNRSRGRNR</sequence>
<protein>
    <submittedName>
        <fullName evidence="12">DEAD/DEAH box helicase</fullName>
        <ecNumber evidence="12">3.6.4.-</ecNumber>
    </submittedName>
</protein>
<dbReference type="InterPro" id="IPR044742">
    <property type="entry name" value="DEAD/DEAH_RhlB"/>
</dbReference>
<dbReference type="PROSITE" id="PS51192">
    <property type="entry name" value="HELICASE_ATP_BIND_1"/>
    <property type="match status" value="1"/>
</dbReference>
<organism evidence="12 13">
    <name type="scientific">Coraliomargarita algicola</name>
    <dbReference type="NCBI Taxonomy" id="3092156"/>
    <lineage>
        <taxon>Bacteria</taxon>
        <taxon>Pseudomonadati</taxon>
        <taxon>Verrucomicrobiota</taxon>
        <taxon>Opitutia</taxon>
        <taxon>Puniceicoccales</taxon>
        <taxon>Coraliomargaritaceae</taxon>
        <taxon>Coraliomargarita</taxon>
    </lineage>
</organism>
<feature type="compositionally biased region" description="Gly residues" evidence="8">
    <location>
        <begin position="402"/>
        <end position="433"/>
    </location>
</feature>
<dbReference type="SMART" id="SM00490">
    <property type="entry name" value="HELICc"/>
    <property type="match status" value="1"/>
</dbReference>
<dbReference type="PROSITE" id="PS00039">
    <property type="entry name" value="DEAD_ATP_HELICASE"/>
    <property type="match status" value="1"/>
</dbReference>
<dbReference type="RefSeq" id="WP_319831951.1">
    <property type="nucleotide sequence ID" value="NZ_CP138858.1"/>
</dbReference>
<dbReference type="PROSITE" id="PS51194">
    <property type="entry name" value="HELICASE_CTER"/>
    <property type="match status" value="1"/>
</dbReference>
<dbReference type="InterPro" id="IPR050079">
    <property type="entry name" value="DEAD_box_RNA_helicase"/>
</dbReference>
<dbReference type="InterPro" id="IPR014001">
    <property type="entry name" value="Helicase_ATP-bd"/>
</dbReference>
<evidence type="ECO:0000259" key="11">
    <source>
        <dbReference type="PROSITE" id="PS51195"/>
    </source>
</evidence>
<proteinExistence type="inferred from homology"/>
<dbReference type="GO" id="GO:0016787">
    <property type="term" value="F:hydrolase activity"/>
    <property type="evidence" value="ECO:0007669"/>
    <property type="project" value="UniProtKB-KW"/>
</dbReference>
<dbReference type="InterPro" id="IPR027417">
    <property type="entry name" value="P-loop_NTPase"/>
</dbReference>
<evidence type="ECO:0000256" key="4">
    <source>
        <dbReference type="ARBA" id="ARBA00022840"/>
    </source>
</evidence>
<dbReference type="Proteomes" id="UP001324993">
    <property type="component" value="Chromosome"/>
</dbReference>
<feature type="domain" description="DEAD-box RNA helicase Q" evidence="11">
    <location>
        <begin position="4"/>
        <end position="32"/>
    </location>
</feature>
<gene>
    <name evidence="12" type="ORF">SH580_16600</name>
</gene>
<dbReference type="CDD" id="cd18787">
    <property type="entry name" value="SF2_C_DEAD"/>
    <property type="match status" value="1"/>
</dbReference>
<evidence type="ECO:0000256" key="8">
    <source>
        <dbReference type="SAM" id="MobiDB-lite"/>
    </source>
</evidence>
<evidence type="ECO:0000313" key="12">
    <source>
        <dbReference type="EMBL" id="WPJ95049.1"/>
    </source>
</evidence>
<keyword evidence="4 7" id="KW-0067">ATP-binding</keyword>
<dbReference type="PANTHER" id="PTHR47959:SF13">
    <property type="entry name" value="ATP-DEPENDENT RNA HELICASE RHLE"/>
    <property type="match status" value="1"/>
</dbReference>
<evidence type="ECO:0000256" key="7">
    <source>
        <dbReference type="RuleBase" id="RU000492"/>
    </source>
</evidence>
<evidence type="ECO:0000256" key="6">
    <source>
        <dbReference type="PROSITE-ProRule" id="PRU00552"/>
    </source>
</evidence>
<dbReference type="PROSITE" id="PS51195">
    <property type="entry name" value="Q_MOTIF"/>
    <property type="match status" value="1"/>
</dbReference>
<evidence type="ECO:0000259" key="10">
    <source>
        <dbReference type="PROSITE" id="PS51194"/>
    </source>
</evidence>
<dbReference type="EMBL" id="CP138858">
    <property type="protein sequence ID" value="WPJ95049.1"/>
    <property type="molecule type" value="Genomic_DNA"/>
</dbReference>
<evidence type="ECO:0000313" key="13">
    <source>
        <dbReference type="Proteomes" id="UP001324993"/>
    </source>
</evidence>
<dbReference type="SMART" id="SM00487">
    <property type="entry name" value="DEXDc"/>
    <property type="match status" value="1"/>
</dbReference>
<evidence type="ECO:0000256" key="1">
    <source>
        <dbReference type="ARBA" id="ARBA00022741"/>
    </source>
</evidence>
<evidence type="ECO:0000256" key="5">
    <source>
        <dbReference type="ARBA" id="ARBA00038437"/>
    </source>
</evidence>
<dbReference type="EC" id="3.6.4.-" evidence="12"/>
<dbReference type="InterPro" id="IPR014014">
    <property type="entry name" value="RNA_helicase_DEAD_Q_motif"/>
</dbReference>
<evidence type="ECO:0000259" key="9">
    <source>
        <dbReference type="PROSITE" id="PS51192"/>
    </source>
</evidence>
<dbReference type="Pfam" id="PF00271">
    <property type="entry name" value="Helicase_C"/>
    <property type="match status" value="1"/>
</dbReference>
<feature type="short sequence motif" description="Q motif" evidence="6">
    <location>
        <begin position="4"/>
        <end position="32"/>
    </location>
</feature>